<dbReference type="GO" id="GO:0030628">
    <property type="term" value="F:pre-mRNA 3'-splice site binding"/>
    <property type="evidence" value="ECO:0007669"/>
    <property type="project" value="UniProtKB-UniRule"/>
</dbReference>
<dbReference type="GO" id="GO:0000398">
    <property type="term" value="P:mRNA splicing, via spliceosome"/>
    <property type="evidence" value="ECO:0007669"/>
    <property type="project" value="UniProtKB-UniRule"/>
</dbReference>
<comment type="subunit">
    <text evidence="7">Associated with the spliceosome.</text>
</comment>
<evidence type="ECO:0000256" key="3">
    <source>
        <dbReference type="ARBA" id="ARBA00022664"/>
    </source>
</evidence>
<dbReference type="PhylomeDB" id="A0A060T553"/>
<evidence type="ECO:0000256" key="4">
    <source>
        <dbReference type="ARBA" id="ARBA00022728"/>
    </source>
</evidence>
<feature type="region of interest" description="Disordered" evidence="8">
    <location>
        <begin position="140"/>
        <end position="210"/>
    </location>
</feature>
<accession>A0A060T553</accession>
<evidence type="ECO:0000256" key="6">
    <source>
        <dbReference type="ARBA" id="ARBA00023242"/>
    </source>
</evidence>
<keyword evidence="4 7" id="KW-0747">Spliceosome</keyword>
<comment type="similarity">
    <text evidence="2 7">Belongs to the SLU7 family.</text>
</comment>
<name>A0A060T553_BLAAD</name>
<dbReference type="PANTHER" id="PTHR12942:SF2">
    <property type="entry name" value="PRE-MRNA-SPLICING FACTOR SLU7"/>
    <property type="match status" value="1"/>
</dbReference>
<keyword evidence="5 7" id="KW-0508">mRNA splicing</keyword>
<comment type="subcellular location">
    <subcellularLocation>
        <location evidence="1 7">Nucleus</location>
    </subcellularLocation>
</comment>
<evidence type="ECO:0000256" key="7">
    <source>
        <dbReference type="RuleBase" id="RU367071"/>
    </source>
</evidence>
<protein>
    <recommendedName>
        <fullName evidence="7">Pre-mRNA-splicing factor SLU7</fullName>
    </recommendedName>
</protein>
<dbReference type="InterPro" id="IPR021715">
    <property type="entry name" value="Slu7_dom"/>
</dbReference>
<dbReference type="InterPro" id="IPR039974">
    <property type="entry name" value="Splicing_factor_SLU7"/>
</dbReference>
<evidence type="ECO:0000313" key="10">
    <source>
        <dbReference type="EMBL" id="CDP36083.1"/>
    </source>
</evidence>
<dbReference type="PANTHER" id="PTHR12942">
    <property type="entry name" value="STEP II SPLICING FACTOR SLU7"/>
    <property type="match status" value="1"/>
</dbReference>
<sequence length="375" mass="42323">MSRQPGAEDKNPYLPKYIQNAPWYLGEKSDYLEHHKSTTKQVEPQWYDKRGVKKNAATKYRKGACTNCGSMSHKASDCMERPRKVGAKYSGKDIMPDEEVQSIETTWESKRDRWNGYDPREYGRVIEDFESVEKLRAKVAAEGGGSQGNGDKDGNGTENDGEEVPGGDDMPQSKSLRARNDKAKYLENLNEDDEATGTLFNPKSRTMRTEDSYLDDRGHYVKNLSGEAAEHNRITELARKMAEKEGSPLLNVEANPTAAMMKLRKLEQGEQEQATKKRQELLEKYGGQEHLVRPKELGVQPLTQEQVASRGGDLGKIKPAGAGVKSRYPEDVYPGNHSSVWGSYWQDHKWGYKCCGQLVKNAYCTAKRKHDHITN</sequence>
<gene>
    <name evidence="10" type="ORF">GNLVRS02_ARAD1B04906g</name>
</gene>
<evidence type="ECO:0000256" key="5">
    <source>
        <dbReference type="ARBA" id="ARBA00023187"/>
    </source>
</evidence>
<organism evidence="10">
    <name type="scientific">Blastobotrys adeninivorans</name>
    <name type="common">Yeast</name>
    <name type="synonym">Arxula adeninivorans</name>
    <dbReference type="NCBI Taxonomy" id="409370"/>
    <lineage>
        <taxon>Eukaryota</taxon>
        <taxon>Fungi</taxon>
        <taxon>Dikarya</taxon>
        <taxon>Ascomycota</taxon>
        <taxon>Saccharomycotina</taxon>
        <taxon>Dipodascomycetes</taxon>
        <taxon>Dipodascales</taxon>
        <taxon>Trichomonascaceae</taxon>
        <taxon>Blastobotrys</taxon>
    </lineage>
</organism>
<keyword evidence="6 7" id="KW-0539">Nucleus</keyword>
<keyword evidence="3 7" id="KW-0507">mRNA processing</keyword>
<reference evidence="10" key="2">
    <citation type="submission" date="2014-06" db="EMBL/GenBank/DDBJ databases">
        <title>The complete genome of Blastobotrys (Arxula) adeninivorans LS3 - a yeast of biotechnological interest.</title>
        <authorList>
            <person name="Kunze G."/>
            <person name="Gaillardin C."/>
            <person name="Czernicka M."/>
            <person name="Durrens P."/>
            <person name="Martin T."/>
            <person name="Boer E."/>
            <person name="Gabaldon T."/>
            <person name="Cruz J."/>
            <person name="Talla E."/>
            <person name="Marck C."/>
            <person name="Goffeau A."/>
            <person name="Barbe V."/>
            <person name="Baret P."/>
            <person name="Baronian K."/>
            <person name="Beier S."/>
            <person name="Bleykasten C."/>
            <person name="Bode R."/>
            <person name="Casaregola S."/>
            <person name="Despons L."/>
            <person name="Fairhead C."/>
            <person name="Giersberg M."/>
            <person name="Gierski P."/>
            <person name="Hahnel U."/>
            <person name="Hartmann A."/>
            <person name="Jankowska D."/>
            <person name="Jubin C."/>
            <person name="Jung P."/>
            <person name="Lafontaine I."/>
            <person name="Leh-Louis V."/>
            <person name="Lemaire M."/>
            <person name="Marcet-Houben M."/>
            <person name="Mascher M."/>
            <person name="Morel G."/>
            <person name="Richard G.-F."/>
            <person name="Riechen J."/>
            <person name="Sacerdot C."/>
            <person name="Sarkar A."/>
            <person name="Savel G."/>
            <person name="Schacherer J."/>
            <person name="Sherman D."/>
            <person name="Straub M.-L."/>
            <person name="Stein N."/>
            <person name="Thierry A."/>
            <person name="Trautwein-Schult A."/>
            <person name="Westhof E."/>
            <person name="Worch S."/>
            <person name="Dujon B."/>
            <person name="Souciet J.-L."/>
            <person name="Wincker P."/>
            <person name="Scholz U."/>
            <person name="Neuveglise N."/>
        </authorList>
    </citation>
    <scope>NUCLEOTIDE SEQUENCE</scope>
    <source>
        <strain evidence="10">LS3</strain>
    </source>
</reference>
<evidence type="ECO:0000256" key="1">
    <source>
        <dbReference type="ARBA" id="ARBA00004123"/>
    </source>
</evidence>
<dbReference type="GO" id="GO:0005681">
    <property type="term" value="C:spliceosomal complex"/>
    <property type="evidence" value="ECO:0007669"/>
    <property type="project" value="UniProtKB-UniRule"/>
</dbReference>
<evidence type="ECO:0000256" key="2">
    <source>
        <dbReference type="ARBA" id="ARBA00007203"/>
    </source>
</evidence>
<dbReference type="AlphaFoldDB" id="A0A060T553"/>
<evidence type="ECO:0000256" key="8">
    <source>
        <dbReference type="SAM" id="MobiDB-lite"/>
    </source>
</evidence>
<comment type="function">
    <text evidence="7">Involved in pre-mRNA splicing.</text>
</comment>
<proteinExistence type="inferred from homology"/>
<feature type="domain" description="Pre-mRNA-splicing factor SLU7" evidence="9">
    <location>
        <begin position="106"/>
        <end position="343"/>
    </location>
</feature>
<dbReference type="Pfam" id="PF11708">
    <property type="entry name" value="Slu7"/>
    <property type="match status" value="1"/>
</dbReference>
<dbReference type="EMBL" id="HG937692">
    <property type="protein sequence ID" value="CDP36083.1"/>
    <property type="molecule type" value="Genomic_DNA"/>
</dbReference>
<evidence type="ECO:0000259" key="9">
    <source>
        <dbReference type="Pfam" id="PF11708"/>
    </source>
</evidence>
<reference evidence="10" key="1">
    <citation type="submission" date="2014-02" db="EMBL/GenBank/DDBJ databases">
        <authorList>
            <person name="Genoscope - CEA"/>
        </authorList>
    </citation>
    <scope>NUCLEOTIDE SEQUENCE</scope>
    <source>
        <strain evidence="10">LS3</strain>
    </source>
</reference>